<evidence type="ECO:0000313" key="2">
    <source>
        <dbReference type="Proteomes" id="UP000254912"/>
    </source>
</evidence>
<keyword evidence="2" id="KW-1185">Reference proteome</keyword>
<gene>
    <name evidence="1" type="ORF">DFP99_1374</name>
</gene>
<evidence type="ECO:0000313" key="1">
    <source>
        <dbReference type="EMBL" id="RDL05413.1"/>
    </source>
</evidence>
<accession>A0A288Q9B4</accession>
<dbReference type="KEGG" id="wso:WSWS_01236"/>
<dbReference type="RefSeq" id="WP_070230436.1">
    <property type="nucleotide sequence ID" value="NZ_BJYO01000004.1"/>
</dbReference>
<proteinExistence type="predicted"/>
<sequence>MNNAFFSSLLLFFFAIAIVIGTLVISTALISVAQQFLLALYRLSRYSYMRLRGHSDGEAFDFALKHAR</sequence>
<reference evidence="1 2" key="1">
    <citation type="submission" date="2018-07" db="EMBL/GenBank/DDBJ databases">
        <title>Genomic Encyclopedia of Type Strains, Phase III (KMG-III): the genomes of soil and plant-associated and newly described type strains.</title>
        <authorList>
            <person name="Whitman W."/>
        </authorList>
    </citation>
    <scope>NUCLEOTIDE SEQUENCE [LARGE SCALE GENOMIC DNA]</scope>
    <source>
        <strain evidence="1 2">CECT 7031</strain>
    </source>
</reference>
<dbReference type="AlphaFoldDB" id="A0A288Q9B4"/>
<organism evidence="1 2">
    <name type="scientific">Weissella soli</name>
    <dbReference type="NCBI Taxonomy" id="155866"/>
    <lineage>
        <taxon>Bacteria</taxon>
        <taxon>Bacillati</taxon>
        <taxon>Bacillota</taxon>
        <taxon>Bacilli</taxon>
        <taxon>Lactobacillales</taxon>
        <taxon>Lactobacillaceae</taxon>
        <taxon>Weissella</taxon>
    </lineage>
</organism>
<comment type="caution">
    <text evidence="1">The sequence shown here is derived from an EMBL/GenBank/DDBJ whole genome shotgun (WGS) entry which is preliminary data.</text>
</comment>
<protein>
    <submittedName>
        <fullName evidence="1">Uncharacterized protein</fullName>
    </submittedName>
</protein>
<dbReference type="EMBL" id="QRAS01000003">
    <property type="protein sequence ID" value="RDL05413.1"/>
    <property type="molecule type" value="Genomic_DNA"/>
</dbReference>
<dbReference type="GeneID" id="94546423"/>
<name>A0A288Q9B4_9LACO</name>
<dbReference type="Proteomes" id="UP000254912">
    <property type="component" value="Unassembled WGS sequence"/>
</dbReference>